<reference evidence="3 4" key="1">
    <citation type="submission" date="2015-11" db="EMBL/GenBank/DDBJ databases">
        <authorList>
            <person name="Varghese N."/>
        </authorList>
    </citation>
    <scope>NUCLEOTIDE SEQUENCE [LARGE SCALE GENOMIC DNA]</scope>
    <source>
        <strain evidence="3 4">JGI-8</strain>
    </source>
</reference>
<dbReference type="SUPFAM" id="SSF49384">
    <property type="entry name" value="Carbohydrate-binding domain"/>
    <property type="match status" value="1"/>
</dbReference>
<evidence type="ECO:0000313" key="3">
    <source>
        <dbReference type="EMBL" id="CUS93956.1"/>
    </source>
</evidence>
<evidence type="ECO:0000259" key="2">
    <source>
        <dbReference type="Pfam" id="PF13860"/>
    </source>
</evidence>
<dbReference type="Proteomes" id="UP000182200">
    <property type="component" value="Unassembled WGS sequence"/>
</dbReference>
<name>A0ABM9UXY0_9BACT</name>
<keyword evidence="4" id="KW-1185">Reference proteome</keyword>
<dbReference type="NCBIfam" id="TIGR04183">
    <property type="entry name" value="Por_Secre_tail"/>
    <property type="match status" value="1"/>
</dbReference>
<dbReference type="InterPro" id="IPR026444">
    <property type="entry name" value="Secre_tail"/>
</dbReference>
<dbReference type="Gene3D" id="2.60.40.4070">
    <property type="match status" value="1"/>
</dbReference>
<dbReference type="Pfam" id="PF00963">
    <property type="entry name" value="Cohesin"/>
    <property type="match status" value="1"/>
</dbReference>
<proteinExistence type="predicted"/>
<comment type="caution">
    <text evidence="3">The sequence shown here is derived from an EMBL/GenBank/DDBJ whole genome shotgun (WGS) entry which is preliminary data.</text>
</comment>
<dbReference type="Gene3D" id="2.60.40.680">
    <property type="match status" value="1"/>
</dbReference>
<dbReference type="InterPro" id="IPR025965">
    <property type="entry name" value="FlgD/Vpr_Ig-like"/>
</dbReference>
<dbReference type="InterPro" id="IPR002102">
    <property type="entry name" value="Cohesin_dom"/>
</dbReference>
<dbReference type="Pfam" id="PF13860">
    <property type="entry name" value="FlgD_ig"/>
    <property type="match status" value="1"/>
</dbReference>
<accession>A0ABM9UXY0</accession>
<evidence type="ECO:0000313" key="4">
    <source>
        <dbReference type="Proteomes" id="UP000182200"/>
    </source>
</evidence>
<gene>
    <name evidence="3" type="ORF">JGI8_01901</name>
</gene>
<protein>
    <submittedName>
        <fullName evidence="3">Por secretion system C-terminal sorting domain-containing protein</fullName>
    </submittedName>
</protein>
<sequence>MLRRIAKTIALLIIIANLINAQNLVYLEGENKISTSNVEINLVLSNTDTVAGIQTTLKLDKPLLKLDTILTLQNNLLFRYYSPDSVTINIVMLASSGYEFKPGKTTIAKIKFKVLNFVPDDSVSLTFSDLLMIAPKVQKLNATASGITLKFAKNESNLELKFNISYSSIVVYLRNTETIKNINLELRIKNGSTAEFVSPMPRIAGFMKINYTILNDIVKVNLTTTTEYGLEAGEGEIFFITGKFNSQNDIEIVNAKVTNSDGDVVTPNFKLISTDIYPSNFKLEQNYPNPFNPITTIKFTIPKETRVQILVFDITGRLVKTLLDKTLPAGEHLITWDGTDENGSKVSSGVYIYRMYSDNFISAKKMILAK</sequence>
<feature type="domain" description="Cohesin" evidence="1">
    <location>
        <begin position="36"/>
        <end position="136"/>
    </location>
</feature>
<feature type="domain" description="FlgD/Vpr Ig-like" evidence="2">
    <location>
        <begin position="305"/>
        <end position="358"/>
    </location>
</feature>
<evidence type="ECO:0000259" key="1">
    <source>
        <dbReference type="Pfam" id="PF00963"/>
    </source>
</evidence>
<dbReference type="InterPro" id="IPR008965">
    <property type="entry name" value="CBM2/CBM3_carb-bd_dom_sf"/>
</dbReference>
<organism evidence="3 4">
    <name type="scientific">Candidatus Kryptonium thompsonii</name>
    <dbReference type="NCBI Taxonomy" id="1633631"/>
    <lineage>
        <taxon>Bacteria</taxon>
        <taxon>Pseudomonadati</taxon>
        <taxon>Candidatus Kryptoniota</taxon>
        <taxon>Candidatus Kryptonium</taxon>
    </lineage>
</organism>
<dbReference type="RefSeq" id="WP_047134379.1">
    <property type="nucleotide sequence ID" value="NZ_CZVI01000041.1"/>
</dbReference>
<dbReference type="EMBL" id="CZVI01000041">
    <property type="protein sequence ID" value="CUS93956.1"/>
    <property type="molecule type" value="Genomic_DNA"/>
</dbReference>